<accession>A0A540VKG2</accession>
<dbReference type="InterPro" id="IPR034593">
    <property type="entry name" value="DgoD-like"/>
</dbReference>
<evidence type="ECO:0000313" key="4">
    <source>
        <dbReference type="Proteomes" id="UP000317371"/>
    </source>
</evidence>
<keyword evidence="1 3" id="KW-0456">Lyase</keyword>
<dbReference type="SUPFAM" id="SSF54826">
    <property type="entry name" value="Enolase N-terminal domain-like"/>
    <property type="match status" value="1"/>
</dbReference>
<dbReference type="InterPro" id="IPR029065">
    <property type="entry name" value="Enolase_C-like"/>
</dbReference>
<dbReference type="Pfam" id="PF13378">
    <property type="entry name" value="MR_MLE_C"/>
    <property type="match status" value="1"/>
</dbReference>
<name>A0A540VKG2_9CHLR</name>
<dbReference type="InterPro" id="IPR013341">
    <property type="entry name" value="Mandelate_racemase_N_dom"/>
</dbReference>
<dbReference type="Gene3D" id="3.30.390.10">
    <property type="entry name" value="Enolase-like, N-terminal domain"/>
    <property type="match status" value="1"/>
</dbReference>
<dbReference type="PANTHER" id="PTHR48080">
    <property type="entry name" value="D-GALACTONATE DEHYDRATASE-RELATED"/>
    <property type="match status" value="1"/>
</dbReference>
<dbReference type="AlphaFoldDB" id="A0A540VKG2"/>
<proteinExistence type="predicted"/>
<dbReference type="SFLD" id="SFLDS00001">
    <property type="entry name" value="Enolase"/>
    <property type="match status" value="1"/>
</dbReference>
<dbReference type="Proteomes" id="UP000317371">
    <property type="component" value="Unassembled WGS sequence"/>
</dbReference>
<dbReference type="Pfam" id="PF02746">
    <property type="entry name" value="MR_MLE_N"/>
    <property type="match status" value="1"/>
</dbReference>
<evidence type="ECO:0000256" key="1">
    <source>
        <dbReference type="ARBA" id="ARBA00023239"/>
    </source>
</evidence>
<dbReference type="SFLD" id="SFLDG00179">
    <property type="entry name" value="mandelate_racemase"/>
    <property type="match status" value="1"/>
</dbReference>
<sequence>MKITQIETIFVDRYLFVQVHTDEGITGLGESGAWGYLEASAAAVETFKRYLIGQDPLRIEHHWQYLYRWSHFRGAAIMGALSAIDIALWDIAGKYFGVPCYQLLGGKTRDKVRVYYHVFGDTKEKLIEGCKQAKALGFTAVGHLTPFLDESRDVPYFKTHVDKMQDAIETVGRYREAVGKDVDLCIEIHRRLTPAEAIVLARGIEPYQPFFYEDPILPDSFDAMALVAEKIHIPIATGERLHTIYEFEALLKRGAVQYVRPDVCMAGGLTHCKKIAALAEAHHVGVVPHNPLSPVSTAACVQLAACIPNFALQEYPIGENEPPKSEIVKSALKLENGFLIVPDVPGIGIELAEDAAEKYPYRPREVKTRLHVDGSVVDQ</sequence>
<dbReference type="InterPro" id="IPR029017">
    <property type="entry name" value="Enolase-like_N"/>
</dbReference>
<dbReference type="PANTHER" id="PTHR48080:SF2">
    <property type="entry name" value="D-GALACTONATE DEHYDRATASE"/>
    <property type="match status" value="1"/>
</dbReference>
<dbReference type="InterPro" id="IPR013342">
    <property type="entry name" value="Mandelate_racemase_C"/>
</dbReference>
<dbReference type="InterPro" id="IPR036849">
    <property type="entry name" value="Enolase-like_C_sf"/>
</dbReference>
<protein>
    <submittedName>
        <fullName evidence="3">Galactonate dehydratase</fullName>
        <ecNumber evidence="3">4.2.1.6</ecNumber>
    </submittedName>
</protein>
<dbReference type="GO" id="GO:0008869">
    <property type="term" value="F:galactonate dehydratase activity"/>
    <property type="evidence" value="ECO:0007669"/>
    <property type="project" value="UniProtKB-EC"/>
</dbReference>
<keyword evidence="4" id="KW-1185">Reference proteome</keyword>
<comment type="caution">
    <text evidence="3">The sequence shown here is derived from an EMBL/GenBank/DDBJ whole genome shotgun (WGS) entry which is preliminary data.</text>
</comment>
<dbReference type="SMART" id="SM00922">
    <property type="entry name" value="MR_MLE"/>
    <property type="match status" value="1"/>
</dbReference>
<reference evidence="3 4" key="1">
    <citation type="submission" date="2019-06" db="EMBL/GenBank/DDBJ databases">
        <title>Genome sequence of Litorilinea aerophila BAA-2444.</title>
        <authorList>
            <person name="Maclea K.S."/>
            <person name="Maurais E.G."/>
            <person name="Iannazzi L.C."/>
        </authorList>
    </citation>
    <scope>NUCLEOTIDE SEQUENCE [LARGE SCALE GENOMIC DNA]</scope>
    <source>
        <strain evidence="3 4">ATCC BAA-2444</strain>
    </source>
</reference>
<dbReference type="EC" id="4.2.1.6" evidence="3"/>
<dbReference type="OrthoDB" id="9775391at2"/>
<evidence type="ECO:0000259" key="2">
    <source>
        <dbReference type="SMART" id="SM00922"/>
    </source>
</evidence>
<dbReference type="SUPFAM" id="SSF51604">
    <property type="entry name" value="Enolase C-terminal domain-like"/>
    <property type="match status" value="1"/>
</dbReference>
<gene>
    <name evidence="3" type="primary">dgoD</name>
    <name evidence="3" type="ORF">FKZ61_04320</name>
</gene>
<dbReference type="NCBIfam" id="NF010624">
    <property type="entry name" value="PRK14017.1"/>
    <property type="match status" value="1"/>
</dbReference>
<dbReference type="CDD" id="cd03316">
    <property type="entry name" value="MR_like"/>
    <property type="match status" value="1"/>
</dbReference>
<organism evidence="3 4">
    <name type="scientific">Litorilinea aerophila</name>
    <dbReference type="NCBI Taxonomy" id="1204385"/>
    <lineage>
        <taxon>Bacteria</taxon>
        <taxon>Bacillati</taxon>
        <taxon>Chloroflexota</taxon>
        <taxon>Caldilineae</taxon>
        <taxon>Caldilineales</taxon>
        <taxon>Caldilineaceae</taxon>
        <taxon>Litorilinea</taxon>
    </lineage>
</organism>
<dbReference type="RefSeq" id="WP_141608840.1">
    <property type="nucleotide sequence ID" value="NZ_VIGC02000004.1"/>
</dbReference>
<evidence type="ECO:0000313" key="3">
    <source>
        <dbReference type="EMBL" id="TQE97244.1"/>
    </source>
</evidence>
<feature type="domain" description="Mandelate racemase/muconate lactonizing enzyme C-terminal" evidence="2">
    <location>
        <begin position="123"/>
        <end position="234"/>
    </location>
</feature>
<dbReference type="Gene3D" id="3.20.20.120">
    <property type="entry name" value="Enolase-like C-terminal domain"/>
    <property type="match status" value="1"/>
</dbReference>
<dbReference type="EMBL" id="VIGC01000004">
    <property type="protein sequence ID" value="TQE97244.1"/>
    <property type="molecule type" value="Genomic_DNA"/>
</dbReference>
<dbReference type="InParanoid" id="A0A540VKG2"/>